<evidence type="ECO:0000313" key="5">
    <source>
        <dbReference type="Proteomes" id="UP000192656"/>
    </source>
</evidence>
<dbReference type="PANTHER" id="PTHR42987">
    <property type="entry name" value="PEPTIDASE S49"/>
    <property type="match status" value="1"/>
</dbReference>
<feature type="region of interest" description="Disordered" evidence="2">
    <location>
        <begin position="416"/>
        <end position="443"/>
    </location>
</feature>
<organism evidence="4 5">
    <name type="scientific">Fulvimarina manganoxydans</name>
    <dbReference type="NCBI Taxonomy" id="937218"/>
    <lineage>
        <taxon>Bacteria</taxon>
        <taxon>Pseudomonadati</taxon>
        <taxon>Pseudomonadota</taxon>
        <taxon>Alphaproteobacteria</taxon>
        <taxon>Hyphomicrobiales</taxon>
        <taxon>Aurantimonadaceae</taxon>
        <taxon>Fulvimarina</taxon>
    </lineage>
</organism>
<dbReference type="EMBL" id="FWXR01000027">
    <property type="protein sequence ID" value="SMD10063.1"/>
    <property type="molecule type" value="Genomic_DNA"/>
</dbReference>
<dbReference type="SUPFAM" id="SSF52096">
    <property type="entry name" value="ClpP/crotonase"/>
    <property type="match status" value="1"/>
</dbReference>
<evidence type="ECO:0000313" key="4">
    <source>
        <dbReference type="EMBL" id="SMD10063.1"/>
    </source>
</evidence>
<dbReference type="STRING" id="937218.SAMN06297251_12732"/>
<dbReference type="CDD" id="cd07022">
    <property type="entry name" value="S49_Sppa_36K_type"/>
    <property type="match status" value="1"/>
</dbReference>
<feature type="compositionally biased region" description="Low complexity" evidence="2">
    <location>
        <begin position="284"/>
        <end position="294"/>
    </location>
</feature>
<evidence type="ECO:0000256" key="2">
    <source>
        <dbReference type="SAM" id="MobiDB-lite"/>
    </source>
</evidence>
<accession>A0A1W2EK66</accession>
<feature type="compositionally biased region" description="Basic and acidic residues" evidence="2">
    <location>
        <begin position="318"/>
        <end position="334"/>
    </location>
</feature>
<comment type="similarity">
    <text evidence="1">Belongs to the peptidase S49 family.</text>
</comment>
<dbReference type="InterPro" id="IPR029045">
    <property type="entry name" value="ClpP/crotonase-like_dom_sf"/>
</dbReference>
<dbReference type="Pfam" id="PF01343">
    <property type="entry name" value="Peptidase_S49"/>
    <property type="match status" value="1"/>
</dbReference>
<dbReference type="Gene3D" id="3.90.226.10">
    <property type="entry name" value="2-enoyl-CoA Hydratase, Chain A, domain 1"/>
    <property type="match status" value="1"/>
</dbReference>
<evidence type="ECO:0000256" key="1">
    <source>
        <dbReference type="ARBA" id="ARBA00008683"/>
    </source>
</evidence>
<dbReference type="GO" id="GO:0008233">
    <property type="term" value="F:peptidase activity"/>
    <property type="evidence" value="ECO:0007669"/>
    <property type="project" value="InterPro"/>
</dbReference>
<protein>
    <submittedName>
        <fullName evidence="4">Protein C Serine peptidase. MEROPS family S49</fullName>
    </submittedName>
</protein>
<dbReference type="GO" id="GO:0006508">
    <property type="term" value="P:proteolysis"/>
    <property type="evidence" value="ECO:0007669"/>
    <property type="project" value="InterPro"/>
</dbReference>
<dbReference type="InterPro" id="IPR002142">
    <property type="entry name" value="Peptidase_S49"/>
</dbReference>
<dbReference type="RefSeq" id="WP_084412416.1">
    <property type="nucleotide sequence ID" value="NZ_FWXR01000027.1"/>
</dbReference>
<sequence>MTVLAHIADRVLNRPLLITPDKAQVILSVLSGRIGLSSPEASRFEGDPYRRDANGQPISINPYRVSGGVAIVTITGSLVNRGAWIGASSGLTSYEGIQHQLKTAASDPAVHSVILDMASPGGEATGAMETASMVRDLAKTKRTVAVVNGMACSAAYAIASGASEIVSSETSISGSIGVVLLHADISRQLAEEGVTPTLIFAGAHKVDGNPFEPLPESVRSDLQAEVDAFYGAFTSAVGKGRGSRLTAKAAAATEARIFVGPAAVAAGIADRVGTFEAVLADLQRASSARSSQPSSRRRKMENETGVPAAHQGPSQGEHAAKVATARDEGRKAGRSEGIADVAAVLGAEGIAGNAARMSAAVEFLAEGLSAEKATAFATKHIADAGPAAGVAHQGNGRPTLPGAHLTERASIPDSLAAAGIGAGERQKSTAALSEAVARTNKRR</sequence>
<feature type="domain" description="Peptidase S49" evidence="3">
    <location>
        <begin position="137"/>
        <end position="285"/>
    </location>
</feature>
<evidence type="ECO:0000259" key="3">
    <source>
        <dbReference type="Pfam" id="PF01343"/>
    </source>
</evidence>
<name>A0A1W2EK66_9HYPH</name>
<dbReference type="InterPro" id="IPR033855">
    <property type="entry name" value="Protein_C"/>
</dbReference>
<proteinExistence type="inferred from homology"/>
<reference evidence="4 5" key="1">
    <citation type="submission" date="2017-04" db="EMBL/GenBank/DDBJ databases">
        <authorList>
            <person name="Afonso C.L."/>
            <person name="Miller P.J."/>
            <person name="Scott M.A."/>
            <person name="Spackman E."/>
            <person name="Goraichik I."/>
            <person name="Dimitrov K.M."/>
            <person name="Suarez D.L."/>
            <person name="Swayne D.E."/>
        </authorList>
    </citation>
    <scope>NUCLEOTIDE SEQUENCE [LARGE SCALE GENOMIC DNA]</scope>
    <source>
        <strain evidence="4 5">CGMCC 1.10972</strain>
    </source>
</reference>
<gene>
    <name evidence="4" type="ORF">SAMN06297251_12732</name>
</gene>
<dbReference type="Gene3D" id="6.20.330.10">
    <property type="match status" value="1"/>
</dbReference>
<keyword evidence="5" id="KW-1185">Reference proteome</keyword>
<dbReference type="PANTHER" id="PTHR42987:SF4">
    <property type="entry name" value="PROTEASE SOHB-RELATED"/>
    <property type="match status" value="1"/>
</dbReference>
<dbReference type="Proteomes" id="UP000192656">
    <property type="component" value="Unassembled WGS sequence"/>
</dbReference>
<feature type="region of interest" description="Disordered" evidence="2">
    <location>
        <begin position="284"/>
        <end position="334"/>
    </location>
</feature>
<dbReference type="OrthoDB" id="266140at2"/>
<dbReference type="AlphaFoldDB" id="A0A1W2EK66"/>